<evidence type="ECO:0000256" key="6">
    <source>
        <dbReference type="ARBA" id="ARBA00023180"/>
    </source>
</evidence>
<reference evidence="12 13" key="1">
    <citation type="journal article" date="2020" name="bioRxiv">
        <title>Whole genome comparisons of ergot fungi reveals the divergence and evolution of species within the genus Claviceps are the result of varying mechanisms driving genome evolution and host range expansion.</title>
        <authorList>
            <person name="Wyka S.A."/>
            <person name="Mondo S.J."/>
            <person name="Liu M."/>
            <person name="Dettman J."/>
            <person name="Nalam V."/>
            <person name="Broders K.D."/>
        </authorList>
    </citation>
    <scope>NUCLEOTIDE SEQUENCE</scope>
    <source>
        <strain evidence="12">CCC 1102</strain>
        <strain evidence="11 13">LM583</strain>
    </source>
</reference>
<dbReference type="Pfam" id="PF20238">
    <property type="entry name" value="BIM1-like_dom"/>
    <property type="match status" value="1"/>
</dbReference>
<dbReference type="InterPro" id="IPR046530">
    <property type="entry name" value="BIM1-like_dom"/>
</dbReference>
<comment type="subcellular location">
    <subcellularLocation>
        <location evidence="1">Cell membrane</location>
        <topology evidence="1">Lipid-anchor</topology>
        <topology evidence="1">GPI-anchor</topology>
    </subcellularLocation>
</comment>
<evidence type="ECO:0000256" key="1">
    <source>
        <dbReference type="ARBA" id="ARBA00004609"/>
    </source>
</evidence>
<feature type="chain" id="PRO_5040214828" description="Copper acquisition factor BIM1-like domain-containing protein" evidence="9">
    <location>
        <begin position="17"/>
        <end position="229"/>
    </location>
</feature>
<dbReference type="Proteomes" id="UP000784919">
    <property type="component" value="Unassembled WGS sequence"/>
</dbReference>
<sequence length="229" mass="23615">MKSFTVLSALCSLASAHFILKYPKGAEFVDDTEDQGPCGGTLPDFSKPLADFHIGGDAVAMKLTHPQGDWLIRATTDEKAASDWEQLFPIVQQSGIGDFCEPEVTVPSKYSGKKGIISVVSSATDGMLYQCVAVNFVDGKGSKPSECSNGTVKASFVENTKLSALAGKGSASATSTSSSSASGTKTSSSSTSTHTNAASSLQSWSVTSVGWGAVMTVLCMATLGGAFVI</sequence>
<evidence type="ECO:0000313" key="11">
    <source>
        <dbReference type="EMBL" id="KAG5954355.1"/>
    </source>
</evidence>
<evidence type="ECO:0000313" key="12">
    <source>
        <dbReference type="EMBL" id="KAG5969424.1"/>
    </source>
</evidence>
<dbReference type="GO" id="GO:0005886">
    <property type="term" value="C:plasma membrane"/>
    <property type="evidence" value="ECO:0007669"/>
    <property type="project" value="UniProtKB-SubCell"/>
</dbReference>
<evidence type="ECO:0000256" key="8">
    <source>
        <dbReference type="SAM" id="MobiDB-lite"/>
    </source>
</evidence>
<dbReference type="GO" id="GO:0098552">
    <property type="term" value="C:side of membrane"/>
    <property type="evidence" value="ECO:0007669"/>
    <property type="project" value="UniProtKB-KW"/>
</dbReference>
<keyword evidence="7" id="KW-0449">Lipoprotein</keyword>
<dbReference type="EMBL" id="SRPS01000094">
    <property type="protein sequence ID" value="KAG5969424.1"/>
    <property type="molecule type" value="Genomic_DNA"/>
</dbReference>
<evidence type="ECO:0000256" key="9">
    <source>
        <dbReference type="SAM" id="SignalP"/>
    </source>
</evidence>
<dbReference type="Proteomes" id="UP000742024">
    <property type="component" value="Unassembled WGS sequence"/>
</dbReference>
<evidence type="ECO:0000256" key="3">
    <source>
        <dbReference type="ARBA" id="ARBA00022622"/>
    </source>
</evidence>
<organism evidence="12 14">
    <name type="scientific">Claviceps arundinis</name>
    <dbReference type="NCBI Taxonomy" id="1623583"/>
    <lineage>
        <taxon>Eukaryota</taxon>
        <taxon>Fungi</taxon>
        <taxon>Dikarya</taxon>
        <taxon>Ascomycota</taxon>
        <taxon>Pezizomycotina</taxon>
        <taxon>Sordariomycetes</taxon>
        <taxon>Hypocreomycetidae</taxon>
        <taxon>Hypocreales</taxon>
        <taxon>Clavicipitaceae</taxon>
        <taxon>Claviceps</taxon>
    </lineage>
</organism>
<dbReference type="AlphaFoldDB" id="A0A9P7MV37"/>
<evidence type="ECO:0000313" key="14">
    <source>
        <dbReference type="Proteomes" id="UP000784919"/>
    </source>
</evidence>
<feature type="signal peptide" evidence="9">
    <location>
        <begin position="1"/>
        <end position="16"/>
    </location>
</feature>
<proteinExistence type="predicted"/>
<protein>
    <recommendedName>
        <fullName evidence="10">Copper acquisition factor BIM1-like domain-containing protein</fullName>
    </recommendedName>
</protein>
<evidence type="ECO:0000259" key="10">
    <source>
        <dbReference type="Pfam" id="PF20238"/>
    </source>
</evidence>
<keyword evidence="3" id="KW-0336">GPI-anchor</keyword>
<name>A0A9P7MV37_9HYPO</name>
<dbReference type="CDD" id="cd21176">
    <property type="entry name" value="LPMO_auxiliary-like"/>
    <property type="match status" value="1"/>
</dbReference>
<keyword evidence="4 9" id="KW-0732">Signal</keyword>
<evidence type="ECO:0000256" key="7">
    <source>
        <dbReference type="ARBA" id="ARBA00023288"/>
    </source>
</evidence>
<feature type="region of interest" description="Disordered" evidence="8">
    <location>
        <begin position="170"/>
        <end position="195"/>
    </location>
</feature>
<keyword evidence="5" id="KW-0472">Membrane</keyword>
<keyword evidence="6" id="KW-0325">Glycoprotein</keyword>
<feature type="domain" description="Copper acquisition factor BIM1-like" evidence="10">
    <location>
        <begin position="15"/>
        <end position="151"/>
    </location>
</feature>
<dbReference type="InterPro" id="IPR046936">
    <property type="entry name" value="BIM1-like"/>
</dbReference>
<keyword evidence="2" id="KW-1003">Cell membrane</keyword>
<evidence type="ECO:0000256" key="4">
    <source>
        <dbReference type="ARBA" id="ARBA00022729"/>
    </source>
</evidence>
<evidence type="ECO:0000256" key="2">
    <source>
        <dbReference type="ARBA" id="ARBA00022475"/>
    </source>
</evidence>
<dbReference type="OrthoDB" id="2146436at2759"/>
<evidence type="ECO:0000256" key="5">
    <source>
        <dbReference type="ARBA" id="ARBA00023136"/>
    </source>
</evidence>
<dbReference type="EMBL" id="SRPR01000344">
    <property type="protein sequence ID" value="KAG5954355.1"/>
    <property type="molecule type" value="Genomic_DNA"/>
</dbReference>
<dbReference type="PANTHER" id="PTHR34992">
    <property type="entry name" value="HYPHAL ANASTAMOSIS-7 PROTEIN"/>
    <property type="match status" value="1"/>
</dbReference>
<keyword evidence="13" id="KW-1185">Reference proteome</keyword>
<accession>A0A9P7MV37</accession>
<dbReference type="PANTHER" id="PTHR34992:SF1">
    <property type="entry name" value="COPPER ACQUISITION FACTOR BIM1-LIKE DOMAIN-CONTAINING PROTEIN"/>
    <property type="match status" value="1"/>
</dbReference>
<comment type="caution">
    <text evidence="12">The sequence shown here is derived from an EMBL/GenBank/DDBJ whole genome shotgun (WGS) entry which is preliminary data.</text>
</comment>
<gene>
    <name evidence="12" type="ORF">E4U56_008326</name>
    <name evidence="11" type="ORF">E4U57_004562</name>
</gene>
<evidence type="ECO:0000313" key="13">
    <source>
        <dbReference type="Proteomes" id="UP000742024"/>
    </source>
</evidence>